<feature type="domain" description="FAD dependent oxidoreductase" evidence="2">
    <location>
        <begin position="45"/>
        <end position="405"/>
    </location>
</feature>
<dbReference type="SUPFAM" id="SSF51905">
    <property type="entry name" value="FAD/NAD(P)-binding domain"/>
    <property type="match status" value="1"/>
</dbReference>
<dbReference type="PANTHER" id="PTHR13847:SF281">
    <property type="entry name" value="FAD DEPENDENT OXIDOREDUCTASE DOMAIN-CONTAINING PROTEIN"/>
    <property type="match status" value="1"/>
</dbReference>
<dbReference type="EMBL" id="BSNM01000014">
    <property type="protein sequence ID" value="GLQ31863.1"/>
    <property type="molecule type" value="Genomic_DNA"/>
</dbReference>
<dbReference type="AlphaFoldDB" id="A0AA37SC67"/>
<keyword evidence="4" id="KW-1185">Reference proteome</keyword>
<dbReference type="InterPro" id="IPR036188">
    <property type="entry name" value="FAD/NAD-bd_sf"/>
</dbReference>
<proteinExistence type="predicted"/>
<dbReference type="Gene3D" id="3.30.9.10">
    <property type="entry name" value="D-Amino Acid Oxidase, subunit A, domain 2"/>
    <property type="match status" value="1"/>
</dbReference>
<gene>
    <name evidence="3" type="ORF">GCM10007876_23420</name>
</gene>
<dbReference type="PANTHER" id="PTHR13847">
    <property type="entry name" value="SARCOSINE DEHYDROGENASE-RELATED"/>
    <property type="match status" value="1"/>
</dbReference>
<evidence type="ECO:0000313" key="3">
    <source>
        <dbReference type="EMBL" id="GLQ31863.1"/>
    </source>
</evidence>
<protein>
    <submittedName>
        <fullName evidence="3">Oxidoreductase</fullName>
    </submittedName>
</protein>
<dbReference type="GO" id="GO:0005737">
    <property type="term" value="C:cytoplasm"/>
    <property type="evidence" value="ECO:0007669"/>
    <property type="project" value="TreeGrafter"/>
</dbReference>
<dbReference type="InterPro" id="IPR006076">
    <property type="entry name" value="FAD-dep_OxRdtase"/>
</dbReference>
<dbReference type="Proteomes" id="UP001161389">
    <property type="component" value="Unassembled WGS sequence"/>
</dbReference>
<keyword evidence="1" id="KW-0560">Oxidoreductase</keyword>
<reference evidence="3" key="2">
    <citation type="submission" date="2023-01" db="EMBL/GenBank/DDBJ databases">
        <title>Draft genome sequence of Litoribrevibacter albus strain NBRC 110071.</title>
        <authorList>
            <person name="Sun Q."/>
            <person name="Mori K."/>
        </authorList>
    </citation>
    <scope>NUCLEOTIDE SEQUENCE</scope>
    <source>
        <strain evidence="3">NBRC 110071</strain>
    </source>
</reference>
<sequence>MDERGDTVIEQVKLALEDTKFTPFWLDDPNIPNVEENLKTHIKTDLLIVGSGFTGLWSAVQAKEQKPNRSVVVIEANTTAIGASGRPGAILSPSLMHGMENTDRLFQDEMNVLERLGKENMDQFRRTIEKYNIECDVEWSGELIVAMDEQGVSDLENEYKLYTQYGHEAYLLEKEALQKEIHAPTFIKGLWSKQRSGTIHPAKLAWGLKRVAKDLGVIFYEHTPMISSTSEKDGVRVHTPNGSIQAKKVILATNAFTRHKKKIRARVAAIRDRIVMTEPLTSTQLSELGWANRQGIFDTRSQLNYMRLTKDNRILFGGRLGYFYGNNTDPIYDKSPAPYVRLVQALYTTFPTIAGIKISHAWSGPIALTNRMTVHYQQFYQGKMIYAGGYSGFGVTASRFAARIALAIVDDKEIPERQLSFTKAVPAWIPPEPFRWIGIKLTFYALDTYKVKGGWRDAWFYLLKKMGLPLKP</sequence>
<organism evidence="3 4">
    <name type="scientific">Litoribrevibacter albus</name>
    <dbReference type="NCBI Taxonomy" id="1473156"/>
    <lineage>
        <taxon>Bacteria</taxon>
        <taxon>Pseudomonadati</taxon>
        <taxon>Pseudomonadota</taxon>
        <taxon>Gammaproteobacteria</taxon>
        <taxon>Oceanospirillales</taxon>
        <taxon>Oceanospirillaceae</taxon>
        <taxon>Litoribrevibacter</taxon>
    </lineage>
</organism>
<reference evidence="3" key="1">
    <citation type="journal article" date="2014" name="Int. J. Syst. Evol. Microbiol.">
        <title>Complete genome sequence of Corynebacterium casei LMG S-19264T (=DSM 44701T), isolated from a smear-ripened cheese.</title>
        <authorList>
            <consortium name="US DOE Joint Genome Institute (JGI-PGF)"/>
            <person name="Walter F."/>
            <person name="Albersmeier A."/>
            <person name="Kalinowski J."/>
            <person name="Ruckert C."/>
        </authorList>
    </citation>
    <scope>NUCLEOTIDE SEQUENCE</scope>
    <source>
        <strain evidence="3">NBRC 110071</strain>
    </source>
</reference>
<name>A0AA37SC67_9GAMM</name>
<evidence type="ECO:0000313" key="4">
    <source>
        <dbReference type="Proteomes" id="UP001161389"/>
    </source>
</evidence>
<comment type="caution">
    <text evidence="3">The sequence shown here is derived from an EMBL/GenBank/DDBJ whole genome shotgun (WGS) entry which is preliminary data.</text>
</comment>
<evidence type="ECO:0000256" key="1">
    <source>
        <dbReference type="ARBA" id="ARBA00023002"/>
    </source>
</evidence>
<dbReference type="Pfam" id="PF01266">
    <property type="entry name" value="DAO"/>
    <property type="match status" value="1"/>
</dbReference>
<accession>A0AA37SC67</accession>
<evidence type="ECO:0000259" key="2">
    <source>
        <dbReference type="Pfam" id="PF01266"/>
    </source>
</evidence>
<dbReference type="GO" id="GO:0016491">
    <property type="term" value="F:oxidoreductase activity"/>
    <property type="evidence" value="ECO:0007669"/>
    <property type="project" value="UniProtKB-KW"/>
</dbReference>
<dbReference type="Gene3D" id="3.50.50.60">
    <property type="entry name" value="FAD/NAD(P)-binding domain"/>
    <property type="match status" value="1"/>
</dbReference>